<evidence type="ECO:0000256" key="1">
    <source>
        <dbReference type="ARBA" id="ARBA00008984"/>
    </source>
</evidence>
<keyword evidence="3" id="KW-0808">Transferase</keyword>
<dbReference type="InterPro" id="IPR036868">
    <property type="entry name" value="TusA-like_sf"/>
</dbReference>
<dbReference type="SUPFAM" id="SSF64307">
    <property type="entry name" value="SirA-like"/>
    <property type="match status" value="1"/>
</dbReference>
<organism evidence="3 4">
    <name type="scientific">Nocardioides iriomotensis</name>
    <dbReference type="NCBI Taxonomy" id="715784"/>
    <lineage>
        <taxon>Bacteria</taxon>
        <taxon>Bacillati</taxon>
        <taxon>Actinomycetota</taxon>
        <taxon>Actinomycetes</taxon>
        <taxon>Propionibacteriales</taxon>
        <taxon>Nocardioidaceae</taxon>
        <taxon>Nocardioides</taxon>
    </lineage>
</organism>
<dbReference type="CDD" id="cd00291">
    <property type="entry name" value="SirA_YedF_YeeD"/>
    <property type="match status" value="1"/>
</dbReference>
<evidence type="ECO:0000259" key="2">
    <source>
        <dbReference type="PROSITE" id="PS01148"/>
    </source>
</evidence>
<dbReference type="PROSITE" id="PS01148">
    <property type="entry name" value="UPF0033"/>
    <property type="match status" value="1"/>
</dbReference>
<dbReference type="GO" id="GO:0016740">
    <property type="term" value="F:transferase activity"/>
    <property type="evidence" value="ECO:0007669"/>
    <property type="project" value="UniProtKB-KW"/>
</dbReference>
<reference evidence="3 4" key="1">
    <citation type="submission" date="2019-01" db="EMBL/GenBank/DDBJ databases">
        <title>Nocardioides guangzhouensis sp. nov., an actinobacterium isolated from soil.</title>
        <authorList>
            <person name="Fu Y."/>
            <person name="Cai Y."/>
            <person name="Lin Z."/>
            <person name="Chen P."/>
        </authorList>
    </citation>
    <scope>NUCLEOTIDE SEQUENCE [LARGE SCALE GENOMIC DNA]</scope>
    <source>
        <strain evidence="3 4">NBRC 105384</strain>
    </source>
</reference>
<gene>
    <name evidence="3" type="ORF">ETU37_21375</name>
</gene>
<feature type="domain" description="UPF0033" evidence="2">
    <location>
        <begin position="6"/>
        <end position="30"/>
    </location>
</feature>
<dbReference type="AlphaFoldDB" id="A0A4Q5IUK5"/>
<evidence type="ECO:0000313" key="3">
    <source>
        <dbReference type="EMBL" id="RYU09590.1"/>
    </source>
</evidence>
<dbReference type="PANTHER" id="PTHR33279">
    <property type="entry name" value="SULFUR CARRIER PROTEIN YEDF-RELATED"/>
    <property type="match status" value="1"/>
</dbReference>
<dbReference type="Gene3D" id="3.30.110.40">
    <property type="entry name" value="TusA-like domain"/>
    <property type="match status" value="1"/>
</dbReference>
<accession>A0A4Q5IUK5</accession>
<comment type="caution">
    <text evidence="3">The sequence shown here is derived from an EMBL/GenBank/DDBJ whole genome shotgun (WGS) entry which is preliminary data.</text>
</comment>
<evidence type="ECO:0000313" key="4">
    <source>
        <dbReference type="Proteomes" id="UP000291189"/>
    </source>
</evidence>
<protein>
    <submittedName>
        <fullName evidence="3">Sulfurtransferase TusA family protein</fullName>
    </submittedName>
</protein>
<keyword evidence="4" id="KW-1185">Reference proteome</keyword>
<name>A0A4Q5IUK5_9ACTN</name>
<dbReference type="PANTHER" id="PTHR33279:SF2">
    <property type="entry name" value="SULFUR CARRIER PROTEIN TUSA"/>
    <property type="match status" value="1"/>
</dbReference>
<comment type="similarity">
    <text evidence="1">Belongs to the sulfur carrier protein TusA family.</text>
</comment>
<dbReference type="RefSeq" id="WP_129989355.1">
    <property type="nucleotide sequence ID" value="NZ_SDPU01000035.1"/>
</dbReference>
<dbReference type="Pfam" id="PF01206">
    <property type="entry name" value="TusA"/>
    <property type="match status" value="1"/>
</dbReference>
<dbReference type="InterPro" id="IPR001455">
    <property type="entry name" value="TusA-like"/>
</dbReference>
<dbReference type="EMBL" id="SDPU01000035">
    <property type="protein sequence ID" value="RYU09590.1"/>
    <property type="molecule type" value="Genomic_DNA"/>
</dbReference>
<dbReference type="OrthoDB" id="8636759at2"/>
<sequence>MTDLELDCRGLRCPLPVIRLANAIGDVPVGGTVAVVADDPATGPDTQAWCRMRGHEFVGQDTADDGVPRYTVRRAL</sequence>
<dbReference type="Proteomes" id="UP000291189">
    <property type="component" value="Unassembled WGS sequence"/>
</dbReference>
<proteinExistence type="inferred from homology"/>